<dbReference type="InterPro" id="IPR001279">
    <property type="entry name" value="Metallo-B-lactamas"/>
</dbReference>
<evidence type="ECO:0000259" key="1">
    <source>
        <dbReference type="SMART" id="SM00849"/>
    </source>
</evidence>
<organism evidence="2 3">
    <name type="scientific">Planctobacterium marinum</name>
    <dbReference type="NCBI Taxonomy" id="1631968"/>
    <lineage>
        <taxon>Bacteria</taxon>
        <taxon>Pseudomonadati</taxon>
        <taxon>Pseudomonadota</taxon>
        <taxon>Gammaproteobacteria</taxon>
        <taxon>Alteromonadales</taxon>
        <taxon>Alteromonadaceae</taxon>
        <taxon>Planctobacterium</taxon>
    </lineage>
</organism>
<dbReference type="InterPro" id="IPR050855">
    <property type="entry name" value="NDM-1-like"/>
</dbReference>
<protein>
    <recommendedName>
        <fullName evidence="1">Metallo-beta-lactamase domain-containing protein</fullName>
    </recommendedName>
</protein>
<feature type="domain" description="Metallo-beta-lactamase" evidence="1">
    <location>
        <begin position="5"/>
        <end position="188"/>
    </location>
</feature>
<accession>A0AA48HLL2</accession>
<name>A0AA48HLL2_9ALTE</name>
<evidence type="ECO:0000313" key="2">
    <source>
        <dbReference type="EMBL" id="BDX07494.1"/>
    </source>
</evidence>
<reference evidence="2" key="1">
    <citation type="submission" date="2023-01" db="EMBL/GenBank/DDBJ databases">
        <title>Complete genome sequence of Planctobacterium marinum strain Dej080120_11.</title>
        <authorList>
            <person name="Ueki S."/>
            <person name="Maruyama F."/>
        </authorList>
    </citation>
    <scope>NUCLEOTIDE SEQUENCE</scope>
    <source>
        <strain evidence="2">Dej080120_11</strain>
    </source>
</reference>
<dbReference type="KEGG" id="pmaw:MACH26_30150"/>
<dbReference type="Proteomes" id="UP001333710">
    <property type="component" value="Chromosome"/>
</dbReference>
<sequence>MGDKWVSSYLVKTSEGLIVIDTLEYPWSQWIASNISGLGFDITDITLILITHGHSDHASGAGWLQVQSGAEVLMTIESHKVLNQWLQKADNASVPLPQNIKYLQDNDVIKRGDTTMKVISTPGHTDGAISIALDVFDNNTPYRALIFGGVGTNFQSLALAKFYQESVLKLRRLHEQRPFDVNLANHPHRAQLFARKQHKSGTNPYIDRTGFGEFLKQIENMGKLKFRELNQKAKIGESQ</sequence>
<keyword evidence="3" id="KW-1185">Reference proteome</keyword>
<dbReference type="EMBL" id="AP027272">
    <property type="protein sequence ID" value="BDX07494.1"/>
    <property type="molecule type" value="Genomic_DNA"/>
</dbReference>
<dbReference type="SMART" id="SM00849">
    <property type="entry name" value="Lactamase_B"/>
    <property type="match status" value="1"/>
</dbReference>
<gene>
    <name evidence="2" type="ORF">MACH26_30150</name>
</gene>
<dbReference type="SUPFAM" id="SSF56281">
    <property type="entry name" value="Metallo-hydrolase/oxidoreductase"/>
    <property type="match status" value="1"/>
</dbReference>
<dbReference type="AlphaFoldDB" id="A0AA48HLL2"/>
<proteinExistence type="predicted"/>
<dbReference type="InterPro" id="IPR036866">
    <property type="entry name" value="RibonucZ/Hydroxyglut_hydro"/>
</dbReference>
<dbReference type="PANTHER" id="PTHR42951:SF17">
    <property type="entry name" value="METALLO-BETA-LACTAMASE DOMAIN-CONTAINING PROTEIN"/>
    <property type="match status" value="1"/>
</dbReference>
<dbReference type="PANTHER" id="PTHR42951">
    <property type="entry name" value="METALLO-BETA-LACTAMASE DOMAIN-CONTAINING"/>
    <property type="match status" value="1"/>
</dbReference>
<evidence type="ECO:0000313" key="3">
    <source>
        <dbReference type="Proteomes" id="UP001333710"/>
    </source>
</evidence>
<dbReference type="Gene3D" id="3.60.15.10">
    <property type="entry name" value="Ribonuclease Z/Hydroxyacylglutathione hydrolase-like"/>
    <property type="match status" value="1"/>
</dbReference>
<dbReference type="Pfam" id="PF00753">
    <property type="entry name" value="Lactamase_B"/>
    <property type="match status" value="1"/>
</dbReference>